<dbReference type="CDD" id="cd03241">
    <property type="entry name" value="ABC_RecN"/>
    <property type="match status" value="1"/>
</dbReference>
<dbReference type="InterPro" id="IPR027417">
    <property type="entry name" value="P-loop_NTPase"/>
</dbReference>
<dbReference type="InterPro" id="IPR003395">
    <property type="entry name" value="RecF/RecN/SMC_N"/>
</dbReference>
<organism evidence="11 12">
    <name type="scientific">Candidatus Phosphoribacter hodrii</name>
    <dbReference type="NCBI Taxonomy" id="2953743"/>
    <lineage>
        <taxon>Bacteria</taxon>
        <taxon>Bacillati</taxon>
        <taxon>Actinomycetota</taxon>
        <taxon>Actinomycetes</taxon>
        <taxon>Micrococcales</taxon>
        <taxon>Dermatophilaceae</taxon>
        <taxon>Candidatus Phosphoribacter</taxon>
    </lineage>
</organism>
<feature type="domain" description="RecF/RecN/SMC N-terminal" evidence="10">
    <location>
        <begin position="5"/>
        <end position="524"/>
    </location>
</feature>
<gene>
    <name evidence="11" type="primary">recN</name>
    <name evidence="11" type="ORF">IPI13_06940</name>
</gene>
<protein>
    <recommendedName>
        <fullName evidence="3">DNA repair protein RecN</fullName>
    </recommendedName>
    <alternativeName>
        <fullName evidence="8">Recombination protein N</fullName>
    </alternativeName>
</protein>
<dbReference type="GO" id="GO:0006310">
    <property type="term" value="P:DNA recombination"/>
    <property type="evidence" value="ECO:0007669"/>
    <property type="project" value="InterPro"/>
</dbReference>
<dbReference type="GO" id="GO:0043590">
    <property type="term" value="C:bacterial nucleoid"/>
    <property type="evidence" value="ECO:0007669"/>
    <property type="project" value="TreeGrafter"/>
</dbReference>
<name>A0A935IIW3_9MICO</name>
<dbReference type="EMBL" id="JADJIB010000002">
    <property type="protein sequence ID" value="MBK7272909.1"/>
    <property type="molecule type" value="Genomic_DNA"/>
</dbReference>
<evidence type="ECO:0000256" key="9">
    <source>
        <dbReference type="SAM" id="MobiDB-lite"/>
    </source>
</evidence>
<keyword evidence="5" id="KW-0227">DNA damage</keyword>
<comment type="similarity">
    <text evidence="2">Belongs to the RecN family.</text>
</comment>
<evidence type="ECO:0000256" key="2">
    <source>
        <dbReference type="ARBA" id="ARBA00009441"/>
    </source>
</evidence>
<comment type="function">
    <text evidence="1">May be involved in recombinational repair of damaged DNA.</text>
</comment>
<comment type="caution">
    <text evidence="11">The sequence shown here is derived from an EMBL/GenBank/DDBJ whole genome shotgun (WGS) entry which is preliminary data.</text>
</comment>
<dbReference type="AlphaFoldDB" id="A0A935IIW3"/>
<dbReference type="PANTHER" id="PTHR11059:SF0">
    <property type="entry name" value="DNA REPAIR PROTEIN RECN"/>
    <property type="match status" value="1"/>
</dbReference>
<dbReference type="Pfam" id="PF02463">
    <property type="entry name" value="SMC_N"/>
    <property type="match status" value="1"/>
</dbReference>
<dbReference type="PANTHER" id="PTHR11059">
    <property type="entry name" value="DNA REPAIR PROTEIN RECN"/>
    <property type="match status" value="1"/>
</dbReference>
<accession>A0A935IIW3</accession>
<dbReference type="GO" id="GO:0006281">
    <property type="term" value="P:DNA repair"/>
    <property type="evidence" value="ECO:0007669"/>
    <property type="project" value="UniProtKB-KW"/>
</dbReference>
<dbReference type="Gene3D" id="3.40.50.300">
    <property type="entry name" value="P-loop containing nucleotide triphosphate hydrolases"/>
    <property type="match status" value="2"/>
</dbReference>
<evidence type="ECO:0000259" key="10">
    <source>
        <dbReference type="Pfam" id="PF02463"/>
    </source>
</evidence>
<dbReference type="SUPFAM" id="SSF52540">
    <property type="entry name" value="P-loop containing nucleoside triphosphate hydrolases"/>
    <property type="match status" value="2"/>
</dbReference>
<evidence type="ECO:0000256" key="8">
    <source>
        <dbReference type="ARBA" id="ARBA00033408"/>
    </source>
</evidence>
<feature type="region of interest" description="Disordered" evidence="9">
    <location>
        <begin position="568"/>
        <end position="606"/>
    </location>
</feature>
<dbReference type="InterPro" id="IPR004604">
    <property type="entry name" value="DNA_recomb/repair_RecN"/>
</dbReference>
<proteinExistence type="inferred from homology"/>
<keyword evidence="7" id="KW-0234">DNA repair</keyword>
<dbReference type="GO" id="GO:0009432">
    <property type="term" value="P:SOS response"/>
    <property type="evidence" value="ECO:0007669"/>
    <property type="project" value="TreeGrafter"/>
</dbReference>
<evidence type="ECO:0000256" key="4">
    <source>
        <dbReference type="ARBA" id="ARBA00022741"/>
    </source>
</evidence>
<evidence type="ECO:0000256" key="5">
    <source>
        <dbReference type="ARBA" id="ARBA00022763"/>
    </source>
</evidence>
<evidence type="ECO:0000256" key="7">
    <source>
        <dbReference type="ARBA" id="ARBA00023204"/>
    </source>
</evidence>
<dbReference type="PIRSF" id="PIRSF003128">
    <property type="entry name" value="RecN"/>
    <property type="match status" value="1"/>
</dbReference>
<dbReference type="GO" id="GO:0005524">
    <property type="term" value="F:ATP binding"/>
    <property type="evidence" value="ECO:0007669"/>
    <property type="project" value="UniProtKB-KW"/>
</dbReference>
<evidence type="ECO:0000313" key="11">
    <source>
        <dbReference type="EMBL" id="MBK7272909.1"/>
    </source>
</evidence>
<dbReference type="NCBIfam" id="TIGR00634">
    <property type="entry name" value="recN"/>
    <property type="match status" value="1"/>
</dbReference>
<evidence type="ECO:0000256" key="3">
    <source>
        <dbReference type="ARBA" id="ARBA00021315"/>
    </source>
</evidence>
<dbReference type="Proteomes" id="UP000726105">
    <property type="component" value="Unassembled WGS sequence"/>
</dbReference>
<evidence type="ECO:0000256" key="1">
    <source>
        <dbReference type="ARBA" id="ARBA00003618"/>
    </source>
</evidence>
<evidence type="ECO:0000313" key="12">
    <source>
        <dbReference type="Proteomes" id="UP000726105"/>
    </source>
</evidence>
<keyword evidence="4" id="KW-0547">Nucleotide-binding</keyword>
<evidence type="ECO:0000256" key="6">
    <source>
        <dbReference type="ARBA" id="ARBA00022840"/>
    </source>
</evidence>
<sequence>MLLEIRIAGLGVIAEATLRLHSGLTVLTGETGAGKTMVVQGLGLLLGSRADPALVRSGRPSLSVEGIVRLPTGHPARERAQDAGGELDEDELVLARTVTAEGRSRAHIGGRSAPVGVLGEIGEHLVAVHGQADQWRLRRPDEHRDVLDGYGGEAVAAALAAYREGYAALTATLTERDTLRGLDRDRTLEVDSLTAALEHVARVDPQPGEDEALRAEDTRLAHAEGLRDAAGAAHGLLLGDDGYAADAGEQGAATDLLARARAQLGPVARHDPRLSALDERLAEAGYLVADIGADLAAYLADLDADPARLAWVQQRRADLAGLTRRYGESIDDVLAWSGEAASRLALLQSADERLAALDARVAALTAEVTAAGERLSAQRRAAADRFANAVGDELAHLAMGSARIQVAVTPRPLGPHGADDVEIQLAANSGAPARSVGRAASGGELSRLMLAIEVVSVSGSTPAALVPTFVFDEVDAGVGGKAGLDVGARLAALATHAQVVVVTHLAQVAAFADRHLVVHKSDDGSVTASAVREVEGDERLRELARMMGGGTSEAGLEHARVLLAEATTRRRERHTAATEVATTRRSGAAKTRRGARSPSAVAPDIT</sequence>
<keyword evidence="6" id="KW-0067">ATP-binding</keyword>
<reference evidence="11 12" key="1">
    <citation type="submission" date="2020-10" db="EMBL/GenBank/DDBJ databases">
        <title>Connecting structure to function with the recovery of over 1000 high-quality activated sludge metagenome-assembled genomes encoding full-length rRNA genes using long-read sequencing.</title>
        <authorList>
            <person name="Singleton C.M."/>
            <person name="Petriglieri F."/>
            <person name="Kristensen J.M."/>
            <person name="Kirkegaard R.H."/>
            <person name="Michaelsen T.Y."/>
            <person name="Andersen M.H."/>
            <person name="Karst S.M."/>
            <person name="Dueholm M.S."/>
            <person name="Nielsen P.H."/>
            <person name="Albertsen M."/>
        </authorList>
    </citation>
    <scope>NUCLEOTIDE SEQUENCE [LARGE SCALE GENOMIC DNA]</scope>
    <source>
        <strain evidence="11">Ega_18-Q3-R5-49_MAXAC.001</strain>
    </source>
</reference>